<reference evidence="2 3" key="1">
    <citation type="submission" date="2024-01" db="EMBL/GenBank/DDBJ databases">
        <title>A draft genome for a cacao thread blight-causing isolate of Paramarasmius palmivorus.</title>
        <authorList>
            <person name="Baruah I.K."/>
            <person name="Bukari Y."/>
            <person name="Amoako-Attah I."/>
            <person name="Meinhardt L.W."/>
            <person name="Bailey B.A."/>
            <person name="Cohen S.P."/>
        </authorList>
    </citation>
    <scope>NUCLEOTIDE SEQUENCE [LARGE SCALE GENOMIC DNA]</scope>
    <source>
        <strain evidence="2 3">GH-12</strain>
    </source>
</reference>
<name>A0AAW0AT23_9AGAR</name>
<proteinExistence type="predicted"/>
<sequence>MSFNSSGSQIIVHGHAINNVEGSQVNNSQTITAEVVNFSGQQEIERTEYDEFVEVKRGQIFTCKRLHTEKKQEWEWEEKDGESVRKNRSAQRTICTVQVRPDQQAKYTAVIYEGDDAHVWWKRDFEHFSCAGLGTPEVWQLYGLNHSKIPLLIFHDGSNQVCVVELVPLANFYKKSFLGDFYVYMLKEQLNCGWNQIWLNMEGNLCKGLDGPCVWIGPRSTSFYIIVPLSVQMLQEDIFVNFLQQSFSLQLDQRLLEYASRHQTRTYLDELLPKPKNSHDHSLWTVHSRLKTIAWDLLRHPPLDIIDGLRFDTVYSTSRGAVAKWPGSKGSWKAVSCHGLVDGTDMGDGLICFKLDDPSYVHISIKYAPLNFVDGWLVQSSRIVDAHGMLGMDKRYFIVHPPTFKLYTPWFEHQQYPMALEDRPPIYLFFYPPLSISELISWEKGHTQTYFWSFDENGQSEMSEEECRQWGIPELCMVADRLYRGDLWSWPTDIYTALCKLQVARGFDPTTVDWAQSLGYSEWEIVGGKEEEARFEGVHDWHSYLRKLREQYTELQLGPPVLDQENKPFASSSDEQGTLPEQKEPLLAQETPKEETKKASWWSMGG</sequence>
<comment type="caution">
    <text evidence="2">The sequence shown here is derived from an EMBL/GenBank/DDBJ whole genome shotgun (WGS) entry which is preliminary data.</text>
</comment>
<evidence type="ECO:0000313" key="2">
    <source>
        <dbReference type="EMBL" id="KAK7016206.1"/>
    </source>
</evidence>
<gene>
    <name evidence="2" type="ORF">VNI00_018958</name>
</gene>
<organism evidence="2 3">
    <name type="scientific">Paramarasmius palmivorus</name>
    <dbReference type="NCBI Taxonomy" id="297713"/>
    <lineage>
        <taxon>Eukaryota</taxon>
        <taxon>Fungi</taxon>
        <taxon>Dikarya</taxon>
        <taxon>Basidiomycota</taxon>
        <taxon>Agaricomycotina</taxon>
        <taxon>Agaricomycetes</taxon>
        <taxon>Agaricomycetidae</taxon>
        <taxon>Agaricales</taxon>
        <taxon>Marasmiineae</taxon>
        <taxon>Marasmiaceae</taxon>
        <taxon>Paramarasmius</taxon>
    </lineage>
</organism>
<feature type="region of interest" description="Disordered" evidence="1">
    <location>
        <begin position="560"/>
        <end position="606"/>
    </location>
</feature>
<dbReference type="AlphaFoldDB" id="A0AAW0AT23"/>
<dbReference type="Proteomes" id="UP001383192">
    <property type="component" value="Unassembled WGS sequence"/>
</dbReference>
<protein>
    <submittedName>
        <fullName evidence="2">Uncharacterized protein</fullName>
    </submittedName>
</protein>
<keyword evidence="3" id="KW-1185">Reference proteome</keyword>
<dbReference type="EMBL" id="JAYKXP010000294">
    <property type="protein sequence ID" value="KAK7016206.1"/>
    <property type="molecule type" value="Genomic_DNA"/>
</dbReference>
<evidence type="ECO:0000313" key="3">
    <source>
        <dbReference type="Proteomes" id="UP001383192"/>
    </source>
</evidence>
<evidence type="ECO:0000256" key="1">
    <source>
        <dbReference type="SAM" id="MobiDB-lite"/>
    </source>
</evidence>
<accession>A0AAW0AT23</accession>